<protein>
    <submittedName>
        <fullName evidence="1">Uncharacterized protein</fullName>
    </submittedName>
</protein>
<organism evidence="1 2">
    <name type="scientific">Chenopodium quinoa</name>
    <name type="common">Quinoa</name>
    <dbReference type="NCBI Taxonomy" id="63459"/>
    <lineage>
        <taxon>Eukaryota</taxon>
        <taxon>Viridiplantae</taxon>
        <taxon>Streptophyta</taxon>
        <taxon>Embryophyta</taxon>
        <taxon>Tracheophyta</taxon>
        <taxon>Spermatophyta</taxon>
        <taxon>Magnoliopsida</taxon>
        <taxon>eudicotyledons</taxon>
        <taxon>Gunneridae</taxon>
        <taxon>Pentapetalae</taxon>
        <taxon>Caryophyllales</taxon>
        <taxon>Chenopodiaceae</taxon>
        <taxon>Chenopodioideae</taxon>
        <taxon>Atripliceae</taxon>
        <taxon>Chenopodium</taxon>
    </lineage>
</organism>
<evidence type="ECO:0000313" key="1">
    <source>
        <dbReference type="EnsemblPlants" id="AUR62040853-RA:cds"/>
    </source>
</evidence>
<dbReference type="Gene3D" id="3.30.420.10">
    <property type="entry name" value="Ribonuclease H-like superfamily/Ribonuclease H"/>
    <property type="match status" value="1"/>
</dbReference>
<dbReference type="Gramene" id="AUR62040853-RA">
    <property type="protein sequence ID" value="AUR62040853-RA:cds"/>
    <property type="gene ID" value="AUR62040853"/>
</dbReference>
<dbReference type="EnsemblPlants" id="AUR62040853-RA">
    <property type="protein sequence ID" value="AUR62040853-RA:cds"/>
    <property type="gene ID" value="AUR62040853"/>
</dbReference>
<name>A0A803N5I0_CHEQI</name>
<dbReference type="OMA" id="ILWSIRT"/>
<reference evidence="1" key="2">
    <citation type="submission" date="2021-03" db="UniProtKB">
        <authorList>
            <consortium name="EnsemblPlants"/>
        </authorList>
    </citation>
    <scope>IDENTIFICATION</scope>
</reference>
<dbReference type="Proteomes" id="UP000596660">
    <property type="component" value="Unplaced"/>
</dbReference>
<dbReference type="AlphaFoldDB" id="A0A803N5I0"/>
<dbReference type="PANTHER" id="PTHR48475:SF2">
    <property type="entry name" value="RIBONUCLEASE H"/>
    <property type="match status" value="1"/>
</dbReference>
<evidence type="ECO:0000313" key="2">
    <source>
        <dbReference type="Proteomes" id="UP000596660"/>
    </source>
</evidence>
<keyword evidence="2" id="KW-1185">Reference proteome</keyword>
<sequence length="92" mass="10188">MILKGLKTMLDGTKGSWVDDLPGILWSIRTTTKEATGQTPFTLVYGNDAVLPVEVKIPSPRVTFYDYAQNDELKPLTLNLLPEIRGDDLIAP</sequence>
<reference evidence="1" key="1">
    <citation type="journal article" date="2017" name="Nature">
        <title>The genome of Chenopodium quinoa.</title>
        <authorList>
            <person name="Jarvis D.E."/>
            <person name="Ho Y.S."/>
            <person name="Lightfoot D.J."/>
            <person name="Schmoeckel S.M."/>
            <person name="Li B."/>
            <person name="Borm T.J.A."/>
            <person name="Ohyanagi H."/>
            <person name="Mineta K."/>
            <person name="Michell C.T."/>
            <person name="Saber N."/>
            <person name="Kharbatia N.M."/>
            <person name="Rupper R.R."/>
            <person name="Sharp A.R."/>
            <person name="Dally N."/>
            <person name="Boughton B.A."/>
            <person name="Woo Y.H."/>
            <person name="Gao G."/>
            <person name="Schijlen E.G.W.M."/>
            <person name="Guo X."/>
            <person name="Momin A.A."/>
            <person name="Negrao S."/>
            <person name="Al-Babili S."/>
            <person name="Gehring C."/>
            <person name="Roessner U."/>
            <person name="Jung C."/>
            <person name="Murphy K."/>
            <person name="Arold S.T."/>
            <person name="Gojobori T."/>
            <person name="van der Linden C.G."/>
            <person name="van Loo E.N."/>
            <person name="Jellen E.N."/>
            <person name="Maughan P.J."/>
            <person name="Tester M."/>
        </authorList>
    </citation>
    <scope>NUCLEOTIDE SEQUENCE [LARGE SCALE GENOMIC DNA]</scope>
    <source>
        <strain evidence="1">cv. PI 614886</strain>
    </source>
</reference>
<accession>A0A803N5I0</accession>
<dbReference type="GO" id="GO:0003676">
    <property type="term" value="F:nucleic acid binding"/>
    <property type="evidence" value="ECO:0007669"/>
    <property type="project" value="InterPro"/>
</dbReference>
<dbReference type="InterPro" id="IPR036397">
    <property type="entry name" value="RNaseH_sf"/>
</dbReference>
<dbReference type="PANTHER" id="PTHR48475">
    <property type="entry name" value="RIBONUCLEASE H"/>
    <property type="match status" value="1"/>
</dbReference>
<proteinExistence type="predicted"/>